<keyword evidence="6" id="KW-1185">Reference proteome</keyword>
<keyword evidence="1" id="KW-0805">Transcription regulation</keyword>
<proteinExistence type="predicted"/>
<dbReference type="InterPro" id="IPR011051">
    <property type="entry name" value="RmlC_Cupin_sf"/>
</dbReference>
<evidence type="ECO:0000256" key="1">
    <source>
        <dbReference type="ARBA" id="ARBA00023015"/>
    </source>
</evidence>
<evidence type="ECO:0000256" key="2">
    <source>
        <dbReference type="ARBA" id="ARBA00023125"/>
    </source>
</evidence>
<dbReference type="Proteomes" id="UP000657421">
    <property type="component" value="Unassembled WGS sequence"/>
</dbReference>
<dbReference type="Pfam" id="PF02311">
    <property type="entry name" value="AraC_binding"/>
    <property type="match status" value="1"/>
</dbReference>
<feature type="domain" description="HTH araC/xylS-type" evidence="4">
    <location>
        <begin position="199"/>
        <end position="297"/>
    </location>
</feature>
<protein>
    <submittedName>
        <fullName evidence="5">Helix-turn-helix transcriptional regulator</fullName>
    </submittedName>
</protein>
<dbReference type="Pfam" id="PF12833">
    <property type="entry name" value="HTH_18"/>
    <property type="match status" value="1"/>
</dbReference>
<evidence type="ECO:0000256" key="3">
    <source>
        <dbReference type="ARBA" id="ARBA00023163"/>
    </source>
</evidence>
<dbReference type="PRINTS" id="PR00032">
    <property type="entry name" value="HTHARAC"/>
</dbReference>
<evidence type="ECO:0000313" key="6">
    <source>
        <dbReference type="Proteomes" id="UP000657421"/>
    </source>
</evidence>
<dbReference type="PROSITE" id="PS01124">
    <property type="entry name" value="HTH_ARAC_FAMILY_2"/>
    <property type="match status" value="1"/>
</dbReference>
<dbReference type="CDD" id="cd02209">
    <property type="entry name" value="cupin_XRE_C"/>
    <property type="match status" value="1"/>
</dbReference>
<evidence type="ECO:0000313" key="5">
    <source>
        <dbReference type="EMBL" id="MBC8572609.1"/>
    </source>
</evidence>
<dbReference type="RefSeq" id="WP_117449464.1">
    <property type="nucleotide sequence ID" value="NZ_JACRSZ010000004.1"/>
</dbReference>
<dbReference type="PANTHER" id="PTHR43280:SF2">
    <property type="entry name" value="HTH-TYPE TRANSCRIPTIONAL REGULATOR EXSA"/>
    <property type="match status" value="1"/>
</dbReference>
<gene>
    <name evidence="5" type="ORF">H8716_05840</name>
</gene>
<sequence>METIEQAYNKILTDENLMESITHGTNRYPFDFFYDDLALFDFNCIEWHWHTELEFVYVESGTVTFWSGEKHFVLSEGNGVFINSKILHRFHSPDGAIIPNFLCMPCFISPEDSLIYSKYIQPVISSSLTFQVFYKEIVWQAEILEIIKKIISVQDEKNVRELATSALMQEIWLNLCKHVNIKNEDNYSYASASSQARLQLMMQYIQQNYRSNISLDNIADYAMLSKSTVLNYFRKYLHTTPINYLINYRLNEAAVLLRKTEKKIITVSNETGFNNVDYFCKLFKKHYHLTPTEYRKK</sequence>
<keyword evidence="2" id="KW-0238">DNA-binding</keyword>
<dbReference type="InterPro" id="IPR009057">
    <property type="entry name" value="Homeodomain-like_sf"/>
</dbReference>
<name>A0ABR7N8F2_9FIRM</name>
<keyword evidence="3" id="KW-0804">Transcription</keyword>
<dbReference type="InterPro" id="IPR018060">
    <property type="entry name" value="HTH_AraC"/>
</dbReference>
<dbReference type="SUPFAM" id="SSF46689">
    <property type="entry name" value="Homeodomain-like"/>
    <property type="match status" value="2"/>
</dbReference>
<evidence type="ECO:0000259" key="4">
    <source>
        <dbReference type="PROSITE" id="PS01124"/>
    </source>
</evidence>
<dbReference type="InterPro" id="IPR014710">
    <property type="entry name" value="RmlC-like_jellyroll"/>
</dbReference>
<accession>A0ABR7N8F2</accession>
<organism evidence="5 6">
    <name type="scientific">Jingyaoa shaoxingensis</name>
    <dbReference type="NCBI Taxonomy" id="2763671"/>
    <lineage>
        <taxon>Bacteria</taxon>
        <taxon>Bacillati</taxon>
        <taxon>Bacillota</taxon>
        <taxon>Clostridia</taxon>
        <taxon>Lachnospirales</taxon>
        <taxon>Lachnospiraceae</taxon>
        <taxon>Jingyaoa</taxon>
    </lineage>
</organism>
<comment type="caution">
    <text evidence="5">The sequence shown here is derived from an EMBL/GenBank/DDBJ whole genome shotgun (WGS) entry which is preliminary data.</text>
</comment>
<dbReference type="EMBL" id="JACRSZ010000004">
    <property type="protein sequence ID" value="MBC8572609.1"/>
    <property type="molecule type" value="Genomic_DNA"/>
</dbReference>
<dbReference type="Gene3D" id="1.10.10.60">
    <property type="entry name" value="Homeodomain-like"/>
    <property type="match status" value="2"/>
</dbReference>
<dbReference type="SUPFAM" id="SSF51182">
    <property type="entry name" value="RmlC-like cupins"/>
    <property type="match status" value="1"/>
</dbReference>
<reference evidence="5 6" key="1">
    <citation type="submission" date="2020-08" db="EMBL/GenBank/DDBJ databases">
        <title>Genome public.</title>
        <authorList>
            <person name="Liu C."/>
            <person name="Sun Q."/>
        </authorList>
    </citation>
    <scope>NUCLEOTIDE SEQUENCE [LARGE SCALE GENOMIC DNA]</scope>
    <source>
        <strain evidence="5 6">NSJ-46</strain>
    </source>
</reference>
<dbReference type="PANTHER" id="PTHR43280">
    <property type="entry name" value="ARAC-FAMILY TRANSCRIPTIONAL REGULATOR"/>
    <property type="match status" value="1"/>
</dbReference>
<dbReference type="SMART" id="SM00342">
    <property type="entry name" value="HTH_ARAC"/>
    <property type="match status" value="1"/>
</dbReference>
<dbReference type="InterPro" id="IPR003313">
    <property type="entry name" value="AraC-bd"/>
</dbReference>
<dbReference type="InterPro" id="IPR020449">
    <property type="entry name" value="Tscrpt_reg_AraC-type_HTH"/>
</dbReference>
<dbReference type="Gene3D" id="2.60.120.10">
    <property type="entry name" value="Jelly Rolls"/>
    <property type="match status" value="1"/>
</dbReference>